<evidence type="ECO:0000259" key="2">
    <source>
        <dbReference type="Pfam" id="PF00535"/>
    </source>
</evidence>
<evidence type="ECO:0000259" key="3">
    <source>
        <dbReference type="Pfam" id="PF26629"/>
    </source>
</evidence>
<dbReference type="InterPro" id="IPR058718">
    <property type="entry name" value="Agl6_TM_C"/>
</dbReference>
<feature type="domain" description="Glycosyltransferase 2-like" evidence="2">
    <location>
        <begin position="52"/>
        <end position="208"/>
    </location>
</feature>
<dbReference type="SUPFAM" id="SSF53448">
    <property type="entry name" value="Nucleotide-diphospho-sugar transferases"/>
    <property type="match status" value="1"/>
</dbReference>
<reference evidence="5" key="1">
    <citation type="journal article" date="2019" name="Int. J. Syst. Evol. Microbiol.">
        <title>The Global Catalogue of Microorganisms (GCM) 10K type strain sequencing project: providing services to taxonomists for standard genome sequencing and annotation.</title>
        <authorList>
            <consortium name="The Broad Institute Genomics Platform"/>
            <consortium name="The Broad Institute Genome Sequencing Center for Infectious Disease"/>
            <person name="Wu L."/>
            <person name="Ma J."/>
        </authorList>
    </citation>
    <scope>NUCLEOTIDE SEQUENCE [LARGE SCALE GENOMIC DNA]</scope>
    <source>
        <strain evidence="5">NBRC 103632</strain>
    </source>
</reference>
<evidence type="ECO:0000313" key="5">
    <source>
        <dbReference type="Proteomes" id="UP001157440"/>
    </source>
</evidence>
<dbReference type="PANTHER" id="PTHR48090">
    <property type="entry name" value="UNDECAPRENYL-PHOSPHATE 4-DEOXY-4-FORMAMIDO-L-ARABINOSE TRANSFERASE-RELATED"/>
    <property type="match status" value="1"/>
</dbReference>
<proteinExistence type="predicted"/>
<organism evidence="4 5">
    <name type="scientific">Methylobacterium tardum</name>
    <dbReference type="NCBI Taxonomy" id="374432"/>
    <lineage>
        <taxon>Bacteria</taxon>
        <taxon>Pseudomonadati</taxon>
        <taxon>Pseudomonadota</taxon>
        <taxon>Alphaproteobacteria</taxon>
        <taxon>Hyphomicrobiales</taxon>
        <taxon>Methylobacteriaceae</taxon>
        <taxon>Methylobacterium</taxon>
    </lineage>
</organism>
<dbReference type="EMBL" id="BSPL01000038">
    <property type="protein sequence ID" value="GLS74580.1"/>
    <property type="molecule type" value="Genomic_DNA"/>
</dbReference>
<dbReference type="Gene3D" id="3.90.550.10">
    <property type="entry name" value="Spore Coat Polysaccharide Biosynthesis Protein SpsA, Chain A"/>
    <property type="match status" value="1"/>
</dbReference>
<dbReference type="RefSeq" id="WP_238195832.1">
    <property type="nucleotide sequence ID" value="NZ_BPQZ01000006.1"/>
</dbReference>
<evidence type="ECO:0000256" key="1">
    <source>
        <dbReference type="SAM" id="Phobius"/>
    </source>
</evidence>
<dbReference type="InterPro" id="IPR050256">
    <property type="entry name" value="Glycosyltransferase_2"/>
</dbReference>
<evidence type="ECO:0000313" key="4">
    <source>
        <dbReference type="EMBL" id="GLS74580.1"/>
    </source>
</evidence>
<keyword evidence="1" id="KW-0812">Transmembrane</keyword>
<dbReference type="PANTHER" id="PTHR48090:SF7">
    <property type="entry name" value="RFBJ PROTEIN"/>
    <property type="match status" value="1"/>
</dbReference>
<sequence length="446" mass="46838">MARKARPARARETIETPRLSHARAHDLAARFGVETGTGDAARAAPGPDCLLTILIPCLNEAETLAACIRHALAYLAESGVAGEVLVADNGSTDGSQAIAAALGARVIPVAVRGYGGALAGGIAAARGRYVIMGDADDSYDLRNLDAFVTELRAGADLVMGNRFRGGIGAGAMPFLHRYLGNPVLTAIGRLLFRSPVRDFHCGLRGFDRARILGLGLRTTGMEFASEMVVRASLAGLVIREVPTTLRKDGRSRPPHLRTWRDGWRHLRFLLLHSPRWMFLYPGLALFLGGAIPALALLGGPRHIGPHLSLDIHTFVVACVAMLVGIQIVTFGMIARRYAARQGLLPGGRHGRVLGALSLETLLIAALLLLAAGGAGIGWSVLAWSRTGFGELAGGALLRPLILSACSVAASVQLAFSAFLLGILELPGGDARARLASLHAAIGAVEA</sequence>
<dbReference type="InterPro" id="IPR029044">
    <property type="entry name" value="Nucleotide-diphossugar_trans"/>
</dbReference>
<name>A0AA37TLZ0_9HYPH</name>
<dbReference type="CDD" id="cd04179">
    <property type="entry name" value="DPM_DPG-synthase_like"/>
    <property type="match status" value="1"/>
</dbReference>
<feature type="transmembrane region" description="Helical" evidence="1">
    <location>
        <begin position="355"/>
        <end position="380"/>
    </location>
</feature>
<dbReference type="Proteomes" id="UP001157440">
    <property type="component" value="Unassembled WGS sequence"/>
</dbReference>
<feature type="transmembrane region" description="Helical" evidence="1">
    <location>
        <begin position="400"/>
        <end position="423"/>
    </location>
</feature>
<feature type="transmembrane region" description="Helical" evidence="1">
    <location>
        <begin position="311"/>
        <end position="334"/>
    </location>
</feature>
<feature type="transmembrane region" description="Helical" evidence="1">
    <location>
        <begin position="277"/>
        <end position="299"/>
    </location>
</feature>
<gene>
    <name evidence="4" type="ORF">GCM10007890_65980</name>
</gene>
<keyword evidence="1" id="KW-0472">Membrane</keyword>
<accession>A0AA37TLZ0</accession>
<feature type="domain" description="Low-salt glycan biosynthesis hexosyltransferase Agl6 C-terminal transmembrane region" evidence="3">
    <location>
        <begin position="332"/>
        <end position="423"/>
    </location>
</feature>
<protein>
    <submittedName>
        <fullName evidence="4">Dolichol-P-glucose synthetase</fullName>
    </submittedName>
</protein>
<dbReference type="Pfam" id="PF26629">
    <property type="entry name" value="GT2_TM_C"/>
    <property type="match status" value="1"/>
</dbReference>
<keyword evidence="5" id="KW-1185">Reference proteome</keyword>
<comment type="caution">
    <text evidence="4">The sequence shown here is derived from an EMBL/GenBank/DDBJ whole genome shotgun (WGS) entry which is preliminary data.</text>
</comment>
<keyword evidence="1" id="KW-1133">Transmembrane helix</keyword>
<dbReference type="InterPro" id="IPR001173">
    <property type="entry name" value="Glyco_trans_2-like"/>
</dbReference>
<dbReference type="AlphaFoldDB" id="A0AA37TLZ0"/>
<dbReference type="Pfam" id="PF00535">
    <property type="entry name" value="Glycos_transf_2"/>
    <property type="match status" value="1"/>
</dbReference>